<dbReference type="RefSeq" id="WP_090391829.1">
    <property type="nucleotide sequence ID" value="NZ_FMZO01000012.1"/>
</dbReference>
<evidence type="ECO:0008006" key="3">
    <source>
        <dbReference type="Google" id="ProtNLM"/>
    </source>
</evidence>
<evidence type="ECO:0000313" key="1">
    <source>
        <dbReference type="EMBL" id="SDD72460.1"/>
    </source>
</evidence>
<proteinExistence type="predicted"/>
<dbReference type="AlphaFoldDB" id="A0A1G6X2P2"/>
<dbReference type="InterPro" id="IPR036237">
    <property type="entry name" value="Xyl_isomerase-like_sf"/>
</dbReference>
<name>A0A1G6X2P2_NIADE</name>
<dbReference type="STRING" id="1285928.SAMN04487894_112116"/>
<keyword evidence="2" id="KW-1185">Reference proteome</keyword>
<dbReference type="Gene3D" id="3.20.20.150">
    <property type="entry name" value="Divalent-metal-dependent TIM barrel enzymes"/>
    <property type="match status" value="1"/>
</dbReference>
<dbReference type="OrthoDB" id="2555274at2"/>
<dbReference type="EMBL" id="FMZO01000012">
    <property type="protein sequence ID" value="SDD72460.1"/>
    <property type="molecule type" value="Genomic_DNA"/>
</dbReference>
<dbReference type="SUPFAM" id="SSF51658">
    <property type="entry name" value="Xylose isomerase-like"/>
    <property type="match status" value="1"/>
</dbReference>
<reference evidence="2" key="1">
    <citation type="submission" date="2016-10" db="EMBL/GenBank/DDBJ databases">
        <authorList>
            <person name="Varghese N."/>
            <person name="Submissions S."/>
        </authorList>
    </citation>
    <scope>NUCLEOTIDE SEQUENCE [LARGE SCALE GENOMIC DNA]</scope>
    <source>
        <strain evidence="2">DSM 25811 / CCM 8410 / LMG 26954 / E90</strain>
    </source>
</reference>
<evidence type="ECO:0000313" key="2">
    <source>
        <dbReference type="Proteomes" id="UP000198757"/>
    </source>
</evidence>
<organism evidence="1 2">
    <name type="scientific">Niabella drilacis (strain DSM 25811 / CCM 8410 / CCUG 62505 / LMG 26954 / E90)</name>
    <dbReference type="NCBI Taxonomy" id="1285928"/>
    <lineage>
        <taxon>Bacteria</taxon>
        <taxon>Pseudomonadati</taxon>
        <taxon>Bacteroidota</taxon>
        <taxon>Chitinophagia</taxon>
        <taxon>Chitinophagales</taxon>
        <taxon>Chitinophagaceae</taxon>
        <taxon>Niabella</taxon>
    </lineage>
</organism>
<protein>
    <recommendedName>
        <fullName evidence="3">Sugar phosphate isomerase/epimerase</fullName>
    </recommendedName>
</protein>
<gene>
    <name evidence="1" type="ORF">SAMN04487894_112116</name>
</gene>
<sequence>MELQFFCPRWGSEDLDWELFFEKARAEGYDGAEVGIGNQANEKELDRVWQLAERYGMKMIAQCYDTGEAGFSRHKALYEAWFRKIEAYPVVKINAQTGRDIFSFEQNRQLIDVAARFAQKTGTAVVHETHRNKALFCAHIGAEYLRKLPDLTITMDLSHWVCVAETFLEDQPEAVQLAIEKAGHLHARVGYSQGPQVPDPRVGEWSHALEAHLNWWDQLVRRKQAAGETITITPEFGPHPYMVYIPGLQKPIADQWAVNAWVMQLLKQRYLDGRAVAL</sequence>
<accession>A0A1G6X2P2</accession>
<dbReference type="Proteomes" id="UP000198757">
    <property type="component" value="Unassembled WGS sequence"/>
</dbReference>